<name>A0A0G0QWV6_9BACT</name>
<protein>
    <recommendedName>
        <fullName evidence="1">Phosphatidylglycerol lysyltransferase C-terminal domain-containing protein</fullName>
    </recommendedName>
</protein>
<dbReference type="AlphaFoldDB" id="A0A0G0QWV6"/>
<dbReference type="PATRIC" id="fig|1618776.3.peg.702"/>
<feature type="domain" description="Phosphatidylglycerol lysyltransferase C-terminal" evidence="1">
    <location>
        <begin position="30"/>
        <end position="298"/>
    </location>
</feature>
<reference evidence="2 3" key="1">
    <citation type="journal article" date="2015" name="Nature">
        <title>rRNA introns, odd ribosomes, and small enigmatic genomes across a large radiation of phyla.</title>
        <authorList>
            <person name="Brown C.T."/>
            <person name="Hug L.A."/>
            <person name="Thomas B.C."/>
            <person name="Sharon I."/>
            <person name="Castelle C.J."/>
            <person name="Singh A."/>
            <person name="Wilkins M.J."/>
            <person name="Williams K.H."/>
            <person name="Banfield J.F."/>
        </authorList>
    </citation>
    <scope>NUCLEOTIDE SEQUENCE [LARGE SCALE GENOMIC DNA]</scope>
</reference>
<dbReference type="InterPro" id="IPR016732">
    <property type="entry name" value="UCP018688"/>
</dbReference>
<proteinExistence type="predicted"/>
<sequence>MIPEFPNFKKLELTDKEEVEKFTSKFPPYSDFNFTSLWAWDTNGKRMISKLNGNLVVQFTDYETCEPFFSFLGTNKPEHTARELIHFAEKSGVSSTLRFVPEESIKDLLKSDLLVEEDRDNFDYIFSVSELASLRGIKFKEKRHSADGFLREYPDARFEFKELGDTVIREQIVAVFHSWINKKELDKKAYDFEQEEIAIKRSLKTASQQGLVVSCIYLHDIMIGFSIDEILPFQYSISHFIKADITHQGIYDFLNRKLAQYLSSQGIAYWNWEQDLGIEYIKKSKTSYRPVNFLKKYKVSLINKK</sequence>
<organism evidence="2 3">
    <name type="scientific">Candidatus Nomurabacteria bacterium GW2011_GWF2_40_12</name>
    <dbReference type="NCBI Taxonomy" id="1618776"/>
    <lineage>
        <taxon>Bacteria</taxon>
        <taxon>Candidatus Nomuraibacteriota</taxon>
    </lineage>
</organism>
<evidence type="ECO:0000313" key="3">
    <source>
        <dbReference type="Proteomes" id="UP000034301"/>
    </source>
</evidence>
<gene>
    <name evidence="2" type="ORF">UT78_C0019G0016</name>
</gene>
<evidence type="ECO:0000313" key="2">
    <source>
        <dbReference type="EMBL" id="KKR41871.1"/>
    </source>
</evidence>
<dbReference type="EMBL" id="LBYC01000019">
    <property type="protein sequence ID" value="KKR41871.1"/>
    <property type="molecule type" value="Genomic_DNA"/>
</dbReference>
<accession>A0A0G0QWV6</accession>
<dbReference type="SUPFAM" id="SSF55729">
    <property type="entry name" value="Acyl-CoA N-acyltransferases (Nat)"/>
    <property type="match status" value="2"/>
</dbReference>
<dbReference type="Pfam" id="PF09924">
    <property type="entry name" value="LPG_synthase_C"/>
    <property type="match status" value="1"/>
</dbReference>
<dbReference type="PANTHER" id="PTHR41373:SF1">
    <property type="entry name" value="PHOSPHATIDYLGLYCEROL LYSYLTRANSFERASE C-TERMINAL DOMAIN-CONTAINING PROTEIN"/>
    <property type="match status" value="1"/>
</dbReference>
<dbReference type="PIRSF" id="PIRSF018688">
    <property type="entry name" value="UCP018688"/>
    <property type="match status" value="1"/>
</dbReference>
<comment type="caution">
    <text evidence="2">The sequence shown here is derived from an EMBL/GenBank/DDBJ whole genome shotgun (WGS) entry which is preliminary data.</text>
</comment>
<dbReference type="InterPro" id="IPR016181">
    <property type="entry name" value="Acyl_CoA_acyltransferase"/>
</dbReference>
<evidence type="ECO:0000259" key="1">
    <source>
        <dbReference type="Pfam" id="PF09924"/>
    </source>
</evidence>
<dbReference type="PANTHER" id="PTHR41373">
    <property type="entry name" value="DUF2156 DOMAIN-CONTAINING PROTEIN"/>
    <property type="match status" value="1"/>
</dbReference>
<dbReference type="Proteomes" id="UP000034301">
    <property type="component" value="Unassembled WGS sequence"/>
</dbReference>
<dbReference type="Gene3D" id="3.40.630.30">
    <property type="match status" value="1"/>
</dbReference>
<dbReference type="InterPro" id="IPR024320">
    <property type="entry name" value="LPG_synthase_C"/>
</dbReference>